<evidence type="ECO:0000256" key="2">
    <source>
        <dbReference type="SAM" id="Phobius"/>
    </source>
</evidence>
<proteinExistence type="predicted"/>
<sequence>MPLTLSLLPYHSITHASYSTFILASLCVVFERLFLRRCHGKDVYHLPSLFHETSTYPFSLYPLSSSFHLSYCPSLTKSPFVLHCPYQITEDPRGSISQRNPTLRSVSNVRRGRQI</sequence>
<reference evidence="3" key="1">
    <citation type="journal article" date="2023" name="Mol. Phylogenet. Evol.">
        <title>Genome-scale phylogeny and comparative genomics of the fungal order Sordariales.</title>
        <authorList>
            <person name="Hensen N."/>
            <person name="Bonometti L."/>
            <person name="Westerberg I."/>
            <person name="Brannstrom I.O."/>
            <person name="Guillou S."/>
            <person name="Cros-Aarteil S."/>
            <person name="Calhoun S."/>
            <person name="Haridas S."/>
            <person name="Kuo A."/>
            <person name="Mondo S."/>
            <person name="Pangilinan J."/>
            <person name="Riley R."/>
            <person name="LaButti K."/>
            <person name="Andreopoulos B."/>
            <person name="Lipzen A."/>
            <person name="Chen C."/>
            <person name="Yan M."/>
            <person name="Daum C."/>
            <person name="Ng V."/>
            <person name="Clum A."/>
            <person name="Steindorff A."/>
            <person name="Ohm R.A."/>
            <person name="Martin F."/>
            <person name="Silar P."/>
            <person name="Natvig D.O."/>
            <person name="Lalanne C."/>
            <person name="Gautier V."/>
            <person name="Ament-Velasquez S.L."/>
            <person name="Kruys A."/>
            <person name="Hutchinson M.I."/>
            <person name="Powell A.J."/>
            <person name="Barry K."/>
            <person name="Miller A.N."/>
            <person name="Grigoriev I.V."/>
            <person name="Debuchy R."/>
            <person name="Gladieux P."/>
            <person name="Hiltunen Thoren M."/>
            <person name="Johannesson H."/>
        </authorList>
    </citation>
    <scope>NUCLEOTIDE SEQUENCE</scope>
    <source>
        <strain evidence="3">CBS 626.80</strain>
    </source>
</reference>
<feature type="compositionally biased region" description="Polar residues" evidence="1">
    <location>
        <begin position="95"/>
        <end position="108"/>
    </location>
</feature>
<organism evidence="3 4">
    <name type="scientific">Pseudoneurospora amorphoporcata</name>
    <dbReference type="NCBI Taxonomy" id="241081"/>
    <lineage>
        <taxon>Eukaryota</taxon>
        <taxon>Fungi</taxon>
        <taxon>Dikarya</taxon>
        <taxon>Ascomycota</taxon>
        <taxon>Pezizomycotina</taxon>
        <taxon>Sordariomycetes</taxon>
        <taxon>Sordariomycetidae</taxon>
        <taxon>Sordariales</taxon>
        <taxon>Sordariaceae</taxon>
        <taxon>Pseudoneurospora</taxon>
    </lineage>
</organism>
<name>A0AAN6SHL3_9PEZI</name>
<keyword evidence="2" id="KW-0472">Membrane</keyword>
<dbReference type="Proteomes" id="UP001303222">
    <property type="component" value="Unassembled WGS sequence"/>
</dbReference>
<protein>
    <submittedName>
        <fullName evidence="3">Uncharacterized protein</fullName>
    </submittedName>
</protein>
<keyword evidence="4" id="KW-1185">Reference proteome</keyword>
<keyword evidence="2" id="KW-1133">Transmembrane helix</keyword>
<gene>
    <name evidence="3" type="ORF">QBC32DRAFT_113141</name>
</gene>
<reference evidence="3" key="2">
    <citation type="submission" date="2023-06" db="EMBL/GenBank/DDBJ databases">
        <authorList>
            <consortium name="Lawrence Berkeley National Laboratory"/>
            <person name="Mondo S.J."/>
            <person name="Hensen N."/>
            <person name="Bonometti L."/>
            <person name="Westerberg I."/>
            <person name="Brannstrom I.O."/>
            <person name="Guillou S."/>
            <person name="Cros-Aarteil S."/>
            <person name="Calhoun S."/>
            <person name="Haridas S."/>
            <person name="Kuo A."/>
            <person name="Pangilinan J."/>
            <person name="Riley R."/>
            <person name="Labutti K."/>
            <person name="Andreopoulos B."/>
            <person name="Lipzen A."/>
            <person name="Chen C."/>
            <person name="Yanf M."/>
            <person name="Daum C."/>
            <person name="Ng V."/>
            <person name="Clum A."/>
            <person name="Steindorff A."/>
            <person name="Ohm R."/>
            <person name="Martin F."/>
            <person name="Silar P."/>
            <person name="Natvig D."/>
            <person name="Lalanne C."/>
            <person name="Gautier V."/>
            <person name="Ament-Velasquez S.L."/>
            <person name="Kruys A."/>
            <person name="Hutchinson M.I."/>
            <person name="Powell A.J."/>
            <person name="Barry K."/>
            <person name="Miller A.N."/>
            <person name="Grigoriev I.V."/>
            <person name="Debuchy R."/>
            <person name="Gladieux P."/>
            <person name="Thoren M.H."/>
            <person name="Johannesson H."/>
        </authorList>
    </citation>
    <scope>NUCLEOTIDE SEQUENCE</scope>
    <source>
        <strain evidence="3">CBS 626.80</strain>
    </source>
</reference>
<keyword evidence="2" id="KW-0812">Transmembrane</keyword>
<dbReference type="AlphaFoldDB" id="A0AAN6SHL3"/>
<comment type="caution">
    <text evidence="3">The sequence shown here is derived from an EMBL/GenBank/DDBJ whole genome shotgun (WGS) entry which is preliminary data.</text>
</comment>
<evidence type="ECO:0000313" key="3">
    <source>
        <dbReference type="EMBL" id="KAK3953704.1"/>
    </source>
</evidence>
<feature type="transmembrane region" description="Helical" evidence="2">
    <location>
        <begin position="16"/>
        <end position="35"/>
    </location>
</feature>
<evidence type="ECO:0000256" key="1">
    <source>
        <dbReference type="SAM" id="MobiDB-lite"/>
    </source>
</evidence>
<feature type="region of interest" description="Disordered" evidence="1">
    <location>
        <begin position="92"/>
        <end position="115"/>
    </location>
</feature>
<dbReference type="EMBL" id="MU859101">
    <property type="protein sequence ID" value="KAK3953704.1"/>
    <property type="molecule type" value="Genomic_DNA"/>
</dbReference>
<evidence type="ECO:0000313" key="4">
    <source>
        <dbReference type="Proteomes" id="UP001303222"/>
    </source>
</evidence>
<accession>A0AAN6SHL3</accession>